<protein>
    <submittedName>
        <fullName evidence="2">Uncharacterized protein</fullName>
    </submittedName>
</protein>
<feature type="transmembrane region" description="Helical" evidence="1">
    <location>
        <begin position="71"/>
        <end position="91"/>
    </location>
</feature>
<dbReference type="AlphaFoldDB" id="A0A847S2G7"/>
<keyword evidence="1" id="KW-0812">Transmembrane</keyword>
<dbReference type="Proteomes" id="UP000570474">
    <property type="component" value="Unassembled WGS sequence"/>
</dbReference>
<gene>
    <name evidence="2" type="ORF">HGH92_23380</name>
</gene>
<feature type="transmembrane region" description="Helical" evidence="1">
    <location>
        <begin position="111"/>
        <end position="128"/>
    </location>
</feature>
<reference evidence="2 3" key="1">
    <citation type="submission" date="2020-04" db="EMBL/GenBank/DDBJ databases">
        <authorList>
            <person name="Yin C."/>
        </authorList>
    </citation>
    <scope>NUCLEOTIDE SEQUENCE [LARGE SCALE GENOMIC DNA]</scope>
    <source>
        <strain evidence="2 3">Ae27</strain>
    </source>
</reference>
<keyword evidence="3" id="KW-1185">Reference proteome</keyword>
<keyword evidence="1" id="KW-1133">Transmembrane helix</keyword>
<feature type="transmembrane region" description="Helical" evidence="1">
    <location>
        <begin position="5"/>
        <end position="24"/>
    </location>
</feature>
<evidence type="ECO:0000256" key="1">
    <source>
        <dbReference type="SAM" id="Phobius"/>
    </source>
</evidence>
<feature type="transmembrane region" description="Helical" evidence="1">
    <location>
        <begin position="36"/>
        <end position="59"/>
    </location>
</feature>
<organism evidence="2 3">
    <name type="scientific">Chitinophaga varians</name>
    <dbReference type="NCBI Taxonomy" id="2202339"/>
    <lineage>
        <taxon>Bacteria</taxon>
        <taxon>Pseudomonadati</taxon>
        <taxon>Bacteroidota</taxon>
        <taxon>Chitinophagia</taxon>
        <taxon>Chitinophagales</taxon>
        <taxon>Chitinophagaceae</taxon>
        <taxon>Chitinophaga</taxon>
    </lineage>
</organism>
<dbReference type="EMBL" id="JABAIA010000002">
    <property type="protein sequence ID" value="NLR67268.1"/>
    <property type="molecule type" value="Genomic_DNA"/>
</dbReference>
<sequence length="138" mass="15529">MANTIFAIAGLVALGISIFLYSIVVIELLHKEEFKFYSFIAKRILAGVVLLGIVPLFAFSRKCAINIGFTCVLLISITLIVHADLIAQQLVGLSGFNLYNSFWQEVAAAKWYRIAFALLFFLLCYWFARRKVNRAAQS</sequence>
<proteinExistence type="predicted"/>
<name>A0A847S2G7_9BACT</name>
<accession>A0A847S2G7</accession>
<comment type="caution">
    <text evidence="2">The sequence shown here is derived from an EMBL/GenBank/DDBJ whole genome shotgun (WGS) entry which is preliminary data.</text>
</comment>
<evidence type="ECO:0000313" key="3">
    <source>
        <dbReference type="Proteomes" id="UP000570474"/>
    </source>
</evidence>
<dbReference type="RefSeq" id="WP_168873146.1">
    <property type="nucleotide sequence ID" value="NZ_JABAIA010000002.1"/>
</dbReference>
<evidence type="ECO:0000313" key="2">
    <source>
        <dbReference type="EMBL" id="NLR67268.1"/>
    </source>
</evidence>
<keyword evidence="1" id="KW-0472">Membrane</keyword>